<dbReference type="PaxDb" id="1123384-AJ81_03490"/>
<dbReference type="Proteomes" id="UP000077469">
    <property type="component" value="Chromosome"/>
</dbReference>
<sequence>MVRVVLNGKEMVFTKEDFKDLGELYEHVAPKGMVLKTITINDERIETQKLSERLSEPLRDNDNIVMEFATPQDYLEEMLPSVLRYIDTVIGLLPGVAARVRELEPQAFKDIEDLSNAISALDDLRQSVQAIVPMGTSDSSQVVSKLKSFLQALEQQNMAMIAECLENDMPQVMRFYSNLFTEALSKLREAKIP</sequence>
<dbReference type="PATRIC" id="fig|1123384.7.peg.681"/>
<dbReference type="EMBL" id="CP007141">
    <property type="protein sequence ID" value="AJC74675.1"/>
    <property type="molecule type" value="Genomic_DNA"/>
</dbReference>
<evidence type="ECO:0000313" key="1">
    <source>
        <dbReference type="EMBL" id="AJC74675.1"/>
    </source>
</evidence>
<accession>A0A0X1KTT5</accession>
<gene>
    <name evidence="1" type="ORF">AJ81_03490</name>
</gene>
<reference evidence="1 2" key="1">
    <citation type="submission" date="2014-01" db="EMBL/GenBank/DDBJ databases">
        <title>Genome sequencing of Thermotog hypogea.</title>
        <authorList>
            <person name="Zhang X."/>
            <person name="Alvare G."/>
            <person name="Fristensky B."/>
            <person name="Chen L."/>
            <person name="Suen T."/>
            <person name="Chen Q."/>
            <person name="Ma K."/>
        </authorList>
    </citation>
    <scope>NUCLEOTIDE SEQUENCE [LARGE SCALE GENOMIC DNA]</scope>
    <source>
        <strain evidence="1 2">DSM 11164</strain>
    </source>
</reference>
<dbReference type="OrthoDB" id="47010at2"/>
<evidence type="ECO:0000313" key="2">
    <source>
        <dbReference type="Proteomes" id="UP000077469"/>
    </source>
</evidence>
<dbReference type="AlphaFoldDB" id="A0A0X1KTT5"/>
<organism evidence="1 2">
    <name type="scientific">Pseudothermotoga hypogea DSM 11164 = NBRC 106472</name>
    <dbReference type="NCBI Taxonomy" id="1123384"/>
    <lineage>
        <taxon>Bacteria</taxon>
        <taxon>Thermotogati</taxon>
        <taxon>Thermotogota</taxon>
        <taxon>Thermotogae</taxon>
        <taxon>Thermotogales</taxon>
        <taxon>Thermotogaceae</taxon>
        <taxon>Pseudothermotoga</taxon>
    </lineage>
</organism>
<keyword evidence="2" id="KW-1185">Reference proteome</keyword>
<dbReference type="RefSeq" id="WP_031502239.1">
    <property type="nucleotide sequence ID" value="NC_022795.1"/>
</dbReference>
<dbReference type="KEGG" id="phy:AJ81_03490"/>
<name>A0A0X1KTT5_9THEM</name>
<proteinExistence type="predicted"/>
<protein>
    <submittedName>
        <fullName evidence="1">Uncharacterized protein</fullName>
    </submittedName>
</protein>
<dbReference type="STRING" id="1123384.AJ81_03490"/>